<keyword evidence="5" id="KW-1185">Reference proteome</keyword>
<sequence length="332" mass="34678">MPNTGFPTQGPTLRELGEKEVIRRITHAAPSAVNGDDAAVLYPASPNSRVVATTDMLVEGRHFRRDLTTPRLLGRRAVTQNFADVEAMGARPIAVLLSLSAPMDLPVDVLTEFAGGIAEEIDGYAAELVGGDVTAGQNLVISITAIGSLGGNRPPLTLDGARAGQQVIAHGAIGYSAAGLALLESGLELPDEFAPLIEGFQTPTIRPGSGVVARSAGASSMTDNSDGLIVDISTLAERSRVNIDLDKEAIAPDELLLAAGELVGIDPWKWVLEGGEDHTLMGTIHGEAPVGFRVIGQVAKDSKDHKSNGERAGVVTVDGQPPAFRQGWESFA</sequence>
<name>A0A931DWD1_9CORY</name>
<comment type="catalytic activity">
    <reaction evidence="1">
        <text>thiamine phosphate + ATP = thiamine diphosphate + ADP</text>
        <dbReference type="Rhea" id="RHEA:15913"/>
        <dbReference type="ChEBI" id="CHEBI:30616"/>
        <dbReference type="ChEBI" id="CHEBI:37575"/>
        <dbReference type="ChEBI" id="CHEBI:58937"/>
        <dbReference type="ChEBI" id="CHEBI:456216"/>
        <dbReference type="EC" id="2.7.4.16"/>
    </reaction>
</comment>
<gene>
    <name evidence="1" type="primary">thiL</name>
    <name evidence="4" type="ORF">IW254_000426</name>
</gene>
<feature type="binding site" evidence="1">
    <location>
        <position position="132"/>
    </location>
    <ligand>
        <name>Mg(2+)</name>
        <dbReference type="ChEBI" id="CHEBI:18420"/>
        <label>1</label>
    </ligand>
</feature>
<feature type="binding site" evidence="1">
    <location>
        <position position="84"/>
    </location>
    <ligand>
        <name>Mg(2+)</name>
        <dbReference type="ChEBI" id="CHEBI:18420"/>
        <label>2</label>
    </ligand>
</feature>
<feature type="binding site" evidence="1">
    <location>
        <position position="226"/>
    </location>
    <ligand>
        <name>Mg(2+)</name>
        <dbReference type="ChEBI" id="CHEBI:18420"/>
        <label>5</label>
    </ligand>
</feature>
<feature type="binding site" evidence="1">
    <location>
        <position position="84"/>
    </location>
    <ligand>
        <name>Mg(2+)</name>
        <dbReference type="ChEBI" id="CHEBI:18420"/>
        <label>4</label>
    </ligand>
</feature>
<keyword evidence="1 4" id="KW-0418">Kinase</keyword>
<dbReference type="Gene3D" id="3.90.650.10">
    <property type="entry name" value="PurM-like C-terminal domain"/>
    <property type="match status" value="1"/>
</dbReference>
<dbReference type="NCBIfam" id="TIGR01379">
    <property type="entry name" value="thiL"/>
    <property type="match status" value="1"/>
</dbReference>
<dbReference type="GO" id="GO:0009229">
    <property type="term" value="P:thiamine diphosphate biosynthetic process"/>
    <property type="evidence" value="ECO:0007669"/>
    <property type="project" value="UniProtKB-UniRule"/>
</dbReference>
<keyword evidence="1" id="KW-0479">Metal-binding</keyword>
<feature type="binding site" evidence="1">
    <location>
        <position position="37"/>
    </location>
    <ligand>
        <name>Mg(2+)</name>
        <dbReference type="ChEBI" id="CHEBI:18420"/>
        <label>4</label>
    </ligand>
</feature>
<feature type="domain" description="PurM-like N-terminal" evidence="3">
    <location>
        <begin position="35"/>
        <end position="148"/>
    </location>
</feature>
<dbReference type="GO" id="GO:0005524">
    <property type="term" value="F:ATP binding"/>
    <property type="evidence" value="ECO:0007669"/>
    <property type="project" value="UniProtKB-UniRule"/>
</dbReference>
<feature type="binding site" evidence="1">
    <location>
        <position position="225"/>
    </location>
    <ligand>
        <name>ATP</name>
        <dbReference type="ChEBI" id="CHEBI:30616"/>
    </ligand>
</feature>
<feature type="binding site" evidence="1">
    <location>
        <position position="223"/>
    </location>
    <ligand>
        <name>Mg(2+)</name>
        <dbReference type="ChEBI" id="CHEBI:18420"/>
        <label>3</label>
    </ligand>
</feature>
<evidence type="ECO:0000313" key="4">
    <source>
        <dbReference type="EMBL" id="MBG6121457.1"/>
    </source>
</evidence>
<dbReference type="GO" id="GO:0000287">
    <property type="term" value="F:magnesium ion binding"/>
    <property type="evidence" value="ECO:0007669"/>
    <property type="project" value="UniProtKB-UniRule"/>
</dbReference>
<feature type="binding site" evidence="1">
    <location>
        <position position="55"/>
    </location>
    <ligand>
        <name>Mg(2+)</name>
        <dbReference type="ChEBI" id="CHEBI:18420"/>
        <label>2</label>
    </ligand>
</feature>
<feature type="binding site" evidence="1">
    <location>
        <position position="328"/>
    </location>
    <ligand>
        <name>substrate</name>
    </ligand>
</feature>
<dbReference type="RefSeq" id="WP_196824012.1">
    <property type="nucleotide sequence ID" value="NZ_CP046980.1"/>
</dbReference>
<dbReference type="PIRSF" id="PIRSF005303">
    <property type="entry name" value="Thiam_monoph_kin"/>
    <property type="match status" value="1"/>
</dbReference>
<dbReference type="InterPro" id="IPR006283">
    <property type="entry name" value="ThiL-like"/>
</dbReference>
<feature type="binding site" evidence="1">
    <location>
        <position position="54"/>
    </location>
    <ligand>
        <name>Mg(2+)</name>
        <dbReference type="ChEBI" id="CHEBI:18420"/>
        <label>1</label>
    </ligand>
</feature>
<dbReference type="Proteomes" id="UP000658613">
    <property type="component" value="Unassembled WGS sequence"/>
</dbReference>
<dbReference type="GO" id="GO:0009228">
    <property type="term" value="P:thiamine biosynthetic process"/>
    <property type="evidence" value="ECO:0007669"/>
    <property type="project" value="UniProtKB-KW"/>
</dbReference>
<dbReference type="NCBIfam" id="NF004351">
    <property type="entry name" value="PRK05731.1-4"/>
    <property type="match status" value="1"/>
</dbReference>
<dbReference type="EMBL" id="JADOUE010000001">
    <property type="protein sequence ID" value="MBG6121457.1"/>
    <property type="molecule type" value="Genomic_DNA"/>
</dbReference>
<evidence type="ECO:0000256" key="2">
    <source>
        <dbReference type="SAM" id="MobiDB-lite"/>
    </source>
</evidence>
<accession>A0A931DWD1</accession>
<feature type="binding site" evidence="1">
    <location>
        <position position="84"/>
    </location>
    <ligand>
        <name>Mg(2+)</name>
        <dbReference type="ChEBI" id="CHEBI:18420"/>
        <label>3</label>
    </ligand>
</feature>
<dbReference type="EC" id="2.7.4.16" evidence="1"/>
<protein>
    <recommendedName>
        <fullName evidence="1">Thiamine-monophosphate kinase</fullName>
        <shortName evidence="1">TMP kinase</shortName>
        <shortName evidence="1">Thiamine-phosphate kinase</shortName>
        <ecNumber evidence="1">2.7.4.16</ecNumber>
    </recommendedName>
</protein>
<reference evidence="4" key="1">
    <citation type="submission" date="2020-11" db="EMBL/GenBank/DDBJ databases">
        <title>Sequencing the genomes of 1000 actinobacteria strains.</title>
        <authorList>
            <person name="Klenk H.-P."/>
        </authorList>
    </citation>
    <scope>NUCLEOTIDE SEQUENCE</scope>
    <source>
        <strain evidence="4">DSM 45632</strain>
    </source>
</reference>
<comment type="function">
    <text evidence="1">Catalyzes the ATP-dependent phosphorylation of thiamine-monophosphate (TMP) to form thiamine-pyrophosphate (TPP), the active form of vitamin B1.</text>
</comment>
<comment type="similarity">
    <text evidence="1">Belongs to the thiamine-monophosphate kinase family.</text>
</comment>
<feature type="binding site" evidence="1">
    <location>
        <position position="55"/>
    </location>
    <ligand>
        <name>Mg(2+)</name>
        <dbReference type="ChEBI" id="CHEBI:18420"/>
        <label>1</label>
    </ligand>
</feature>
<dbReference type="InterPro" id="IPR036921">
    <property type="entry name" value="PurM-like_N_sf"/>
</dbReference>
<dbReference type="CDD" id="cd02194">
    <property type="entry name" value="ThiL"/>
    <property type="match status" value="1"/>
</dbReference>
<comment type="caution">
    <text evidence="4">The sequence shown here is derived from an EMBL/GenBank/DDBJ whole genome shotgun (WGS) entry which is preliminary data.</text>
</comment>
<comment type="caution">
    <text evidence="1">Lacks conserved residue(s) required for the propagation of feature annotation.</text>
</comment>
<dbReference type="GO" id="GO:0009030">
    <property type="term" value="F:thiamine-phosphate kinase activity"/>
    <property type="evidence" value="ECO:0007669"/>
    <property type="project" value="UniProtKB-UniRule"/>
</dbReference>
<feature type="region of interest" description="Disordered" evidence="2">
    <location>
        <begin position="302"/>
        <end position="321"/>
    </location>
</feature>
<dbReference type="AlphaFoldDB" id="A0A931DWD1"/>
<feature type="binding site" evidence="1">
    <location>
        <position position="276"/>
    </location>
    <ligand>
        <name>substrate</name>
    </ligand>
</feature>
<dbReference type="Pfam" id="PF00586">
    <property type="entry name" value="AIRS"/>
    <property type="match status" value="1"/>
</dbReference>
<dbReference type="HAMAP" id="MF_02128">
    <property type="entry name" value="TMP_kinase"/>
    <property type="match status" value="1"/>
</dbReference>
<keyword evidence="1" id="KW-0460">Magnesium</keyword>
<dbReference type="Gene3D" id="3.30.1330.10">
    <property type="entry name" value="PurM-like, N-terminal domain"/>
    <property type="match status" value="1"/>
</dbReference>
<comment type="pathway">
    <text evidence="1">Cofactor biosynthesis; thiamine diphosphate biosynthesis; thiamine diphosphate from thiamine phosphate: step 1/1.</text>
</comment>
<evidence type="ECO:0000313" key="5">
    <source>
        <dbReference type="Proteomes" id="UP000658613"/>
    </source>
</evidence>
<dbReference type="SUPFAM" id="SSF56042">
    <property type="entry name" value="PurM C-terminal domain-like"/>
    <property type="match status" value="1"/>
</dbReference>
<dbReference type="PANTHER" id="PTHR30270">
    <property type="entry name" value="THIAMINE-MONOPHOSPHATE KINASE"/>
    <property type="match status" value="1"/>
</dbReference>
<evidence type="ECO:0000256" key="1">
    <source>
        <dbReference type="HAMAP-Rule" id="MF_02128"/>
    </source>
</evidence>
<dbReference type="InterPro" id="IPR016188">
    <property type="entry name" value="PurM-like_N"/>
</dbReference>
<dbReference type="InterPro" id="IPR036676">
    <property type="entry name" value="PurM-like_C_sf"/>
</dbReference>
<feature type="binding site" evidence="1">
    <location>
        <begin position="131"/>
        <end position="132"/>
    </location>
    <ligand>
        <name>ATP</name>
        <dbReference type="ChEBI" id="CHEBI:30616"/>
    </ligand>
</feature>
<keyword evidence="1" id="KW-0547">Nucleotide-binding</keyword>
<organism evidence="4 5">
    <name type="scientific">Corynebacterium aquatimens</name>
    <dbReference type="NCBI Taxonomy" id="1190508"/>
    <lineage>
        <taxon>Bacteria</taxon>
        <taxon>Bacillati</taxon>
        <taxon>Actinomycetota</taxon>
        <taxon>Actinomycetes</taxon>
        <taxon>Mycobacteriales</taxon>
        <taxon>Corynebacteriaceae</taxon>
        <taxon>Corynebacterium</taxon>
    </lineage>
</organism>
<keyword evidence="1 4" id="KW-0808">Transferase</keyword>
<keyword evidence="1" id="KW-0067">ATP-binding</keyword>
<dbReference type="PANTHER" id="PTHR30270:SF0">
    <property type="entry name" value="THIAMINE-MONOPHOSPHATE KINASE"/>
    <property type="match status" value="1"/>
</dbReference>
<keyword evidence="1" id="KW-0784">Thiamine biosynthesis</keyword>
<feature type="binding site" evidence="1">
    <location>
        <position position="53"/>
    </location>
    <ligand>
        <name>Mg(2+)</name>
        <dbReference type="ChEBI" id="CHEBI:18420"/>
        <label>4</label>
    </ligand>
</feature>
<dbReference type="SUPFAM" id="SSF55326">
    <property type="entry name" value="PurM N-terminal domain-like"/>
    <property type="match status" value="1"/>
</dbReference>
<evidence type="ECO:0000259" key="3">
    <source>
        <dbReference type="Pfam" id="PF00586"/>
    </source>
</evidence>
<comment type="miscellaneous">
    <text evidence="1">Reaction mechanism of ThiL seems to utilize a direct, inline transfer of the gamma-phosphate of ATP to TMP rather than a phosphorylated enzyme intermediate.</text>
</comment>
<feature type="binding site" evidence="1">
    <location>
        <position position="37"/>
    </location>
    <ligand>
        <name>Mg(2+)</name>
        <dbReference type="ChEBI" id="CHEBI:18420"/>
        <label>3</label>
    </ligand>
</feature>
<proteinExistence type="inferred from homology"/>
<feature type="binding site" evidence="1">
    <location>
        <position position="62"/>
    </location>
    <ligand>
        <name>substrate</name>
    </ligand>
</feature>